<dbReference type="OrthoDB" id="9856535at2759"/>
<evidence type="ECO:0000313" key="3">
    <source>
        <dbReference type="Proteomes" id="UP000694866"/>
    </source>
</evidence>
<reference evidence="4" key="1">
    <citation type="submission" date="2025-08" db="UniProtKB">
        <authorList>
            <consortium name="RefSeq"/>
        </authorList>
    </citation>
    <scope>IDENTIFICATION</scope>
    <source>
        <strain evidence="4">USDA-PBARC FA_bdor</strain>
        <tissue evidence="4">Whole organism</tissue>
    </source>
</reference>
<dbReference type="PANTHER" id="PTHR13318">
    <property type="entry name" value="PARTNER OF PAIRED, ISOFORM B-RELATED"/>
    <property type="match status" value="1"/>
</dbReference>
<dbReference type="SUPFAM" id="SSF81383">
    <property type="entry name" value="F-box domain"/>
    <property type="match status" value="1"/>
</dbReference>
<dbReference type="KEGG" id="fas:105274050"/>
<gene>
    <name evidence="4" type="primary">LOC105274050</name>
</gene>
<accession>A0A9R1TTT8</accession>
<dbReference type="Gene3D" id="3.80.10.10">
    <property type="entry name" value="Ribonuclease Inhibitor"/>
    <property type="match status" value="1"/>
</dbReference>
<dbReference type="GO" id="GO:0031146">
    <property type="term" value="P:SCF-dependent proteasomal ubiquitin-dependent protein catabolic process"/>
    <property type="evidence" value="ECO:0007669"/>
    <property type="project" value="TreeGrafter"/>
</dbReference>
<feature type="domain" description="F-box" evidence="2">
    <location>
        <begin position="86"/>
        <end position="132"/>
    </location>
</feature>
<dbReference type="RefSeq" id="XP_011315159.1">
    <property type="nucleotide sequence ID" value="XM_011316857.1"/>
</dbReference>
<dbReference type="Pfam" id="PF12937">
    <property type="entry name" value="F-box-like"/>
    <property type="match status" value="1"/>
</dbReference>
<feature type="region of interest" description="Disordered" evidence="1">
    <location>
        <begin position="52"/>
        <end position="79"/>
    </location>
</feature>
<organism evidence="3 4">
    <name type="scientific">Fopius arisanus</name>
    <dbReference type="NCBI Taxonomy" id="64838"/>
    <lineage>
        <taxon>Eukaryota</taxon>
        <taxon>Metazoa</taxon>
        <taxon>Ecdysozoa</taxon>
        <taxon>Arthropoda</taxon>
        <taxon>Hexapoda</taxon>
        <taxon>Insecta</taxon>
        <taxon>Pterygota</taxon>
        <taxon>Neoptera</taxon>
        <taxon>Endopterygota</taxon>
        <taxon>Hymenoptera</taxon>
        <taxon>Apocrita</taxon>
        <taxon>Ichneumonoidea</taxon>
        <taxon>Braconidae</taxon>
        <taxon>Opiinae</taxon>
        <taxon>Fopius</taxon>
    </lineage>
</organism>
<evidence type="ECO:0000313" key="4">
    <source>
        <dbReference type="RefSeq" id="XP_011315159.1"/>
    </source>
</evidence>
<dbReference type="InterPro" id="IPR036047">
    <property type="entry name" value="F-box-like_dom_sf"/>
</dbReference>
<dbReference type="InterPro" id="IPR032675">
    <property type="entry name" value="LRR_dom_sf"/>
</dbReference>
<dbReference type="Proteomes" id="UP000694866">
    <property type="component" value="Unplaced"/>
</dbReference>
<proteinExistence type="predicted"/>
<dbReference type="InterPro" id="IPR001810">
    <property type="entry name" value="F-box_dom"/>
</dbReference>
<sequence>MIVSNFYTREGLIIIMAERESLEALWARIIATQQPVHGPTDCIMCRRKMKVKRSKSLSPEPSSSRDAKIPKLSDSSEANGEPEVELISIMEFSDDVLLNIMKYLSPQDLMSFSLCCKRLHSVCRDRTLWKTVDFRSSPMSTKDLQSYVKFLQPLTTSIAINGRTEEWDNGSLEGLNNDFISSICKTCTGLKEFIIEEYAIVSTEIRIIDFPSTLEKLSLKSSKVYDLMRNRSYFFRLDTHMPNLTCLILTDCQWVTGHSLLVISKIPKLKELRMDSCKQLGECVAYASLATRFGFKALEILDLRCTGFGDSEIRCFSSTKTLTHIYLENSPEFDEMHEVWPHRPRQLPRRTYEDNHIVQFIAPEDDFYMWNDPSRCRISDGSICALGSYICDRGVLDNSIRDVILVEPDIRVLNNPHLKTLVVKNYPLVTNHSLVHLAANAMSLQYLDVTGTGVTADAVATFKTQKPDVTIISSFG</sequence>
<dbReference type="PROSITE" id="PS50181">
    <property type="entry name" value="FBOX"/>
    <property type="match status" value="1"/>
</dbReference>
<evidence type="ECO:0000256" key="1">
    <source>
        <dbReference type="SAM" id="MobiDB-lite"/>
    </source>
</evidence>
<dbReference type="SUPFAM" id="SSF52047">
    <property type="entry name" value="RNI-like"/>
    <property type="match status" value="1"/>
</dbReference>
<dbReference type="GO" id="GO:0019005">
    <property type="term" value="C:SCF ubiquitin ligase complex"/>
    <property type="evidence" value="ECO:0007669"/>
    <property type="project" value="TreeGrafter"/>
</dbReference>
<dbReference type="Gene3D" id="1.20.1280.50">
    <property type="match status" value="1"/>
</dbReference>
<keyword evidence="3" id="KW-1185">Reference proteome</keyword>
<dbReference type="SMART" id="SM00256">
    <property type="entry name" value="FBOX"/>
    <property type="match status" value="1"/>
</dbReference>
<evidence type="ECO:0000259" key="2">
    <source>
        <dbReference type="PROSITE" id="PS50181"/>
    </source>
</evidence>
<protein>
    <submittedName>
        <fullName evidence="4">Uncharacterized protein isoform X1</fullName>
    </submittedName>
</protein>
<dbReference type="AlphaFoldDB" id="A0A9R1TTT8"/>
<dbReference type="GeneID" id="105274050"/>
<dbReference type="PANTHER" id="PTHR13318:SF247">
    <property type="entry name" value="GH16156P"/>
    <property type="match status" value="1"/>
</dbReference>
<name>A0A9R1TTT8_9HYME</name>